<sequence>MAAEEDYFGSDDDFNLDQLQEIENAALLASLTQKQQKAEQPQPQPQPRLQHHHQPQQPQLQRQPPPVQQQHRQQQQQQQQQQQPPRNPYQISSRAASYNSNRQNATQSHSGPNRPYTNPAFQPPRPAPPPAPKNLSAEEQEVRAAYLARNRERQRLQQERHDAFLAQQRQVEQQQQQQQQQQASQTAVQQQAYITEQRQTQLSQTYTHRQRQLQPRNSYRQPTPAFITQPTLPSTPGDRSRLQSTIKRPSPYVYQTTNGTARPKPQPPAAPANVARPEGYANDEQARELWGTGAATEVVVQEAPRGTAALEASALGTSAFGTSAWISSNDQTLGKTATSHRVTNHDMVDYDAIARAEASRAGETPAIDVDGGKGMTAHDLEELERLRKAAQQLLLEKDELQKKLKQANVDVQTKAGENLLLRKKMEKAETEHRSEVDAIRSYAQQKSDKAEEEMSKLRADVVKMQADLEFDRNDQREMHRELKQYQEKDKLPSKLPKDTGILTPRKNRITELCDGFDADEAGMVRSSPPVGMPGSRGRRTPSKSAKRKRKPNESPMKHSQTLMLPILQSGNNSQRSVMMEIGAESEDEDFDAMIDKMTLEDLGLGNDDRQQFLESILSYKPEDGELTILEVLESYYFPSDAGTSLSALFMENVPQADVDAAYGEFPARICCILIALWDRCYTEKFFEPLSLLLGFLHEVINYDFGEQLFPIILEQFVEILQKTVMLNSLERFKGRYDRINPLVDVEKCLSLFETVALGVLVNDELSRHFWSLVQPDFIAPFMTYNQPISHIRLILNTLPSSVFSTSYGPISPDPLQQKDYERVTLIHASFLLTTEPKADPAAHPGHRRAEILSIRTAILTFYSCIASTTHGITSLVTNSNWQALSRIIVRLHHELEEVYEDRYGMKNSVKFINNGVSFIHRVLKLQTSNDDIERLLGSNAHNGNGYKHLVVFARVAFVKEGGYLSRAGVLPETVEMAMEVLEGSVTMEQGDEIWGLFRGRDDVSGGDLMTESMLEGDKVLREEEMRG</sequence>
<feature type="domain" description="Rad26-like C-terminal" evidence="4">
    <location>
        <begin position="932"/>
        <end position="997"/>
    </location>
</feature>
<gene>
    <name evidence="6" type="ORF">TWF718_009785</name>
</gene>
<feature type="domain" description="Rad26-like N-terminal" evidence="5">
    <location>
        <begin position="612"/>
        <end position="658"/>
    </location>
</feature>
<evidence type="ECO:0000256" key="2">
    <source>
        <dbReference type="SAM" id="MobiDB-lite"/>
    </source>
</evidence>
<feature type="domain" description="Rad26-like helical repeats" evidence="3">
    <location>
        <begin position="719"/>
        <end position="923"/>
    </location>
</feature>
<feature type="coiled-coil region" evidence="1">
    <location>
        <begin position="380"/>
        <end position="488"/>
    </location>
</feature>
<name>A0AAN8RG17_9PEZI</name>
<comment type="caution">
    <text evidence="6">The sequence shown here is derived from an EMBL/GenBank/DDBJ whole genome shotgun (WGS) entry which is preliminary data.</text>
</comment>
<keyword evidence="1" id="KW-0175">Coiled coil</keyword>
<evidence type="ECO:0000259" key="5">
    <source>
        <dbReference type="Pfam" id="PF21048"/>
    </source>
</evidence>
<dbReference type="InterPro" id="IPR022093">
    <property type="entry name" value="Rad26-like_helical"/>
</dbReference>
<evidence type="ECO:0000256" key="1">
    <source>
        <dbReference type="SAM" id="Coils"/>
    </source>
</evidence>
<feature type="compositionally biased region" description="Polar residues" evidence="2">
    <location>
        <begin position="242"/>
        <end position="260"/>
    </location>
</feature>
<feature type="region of interest" description="Disordered" evidence="2">
    <location>
        <begin position="30"/>
        <end position="184"/>
    </location>
</feature>
<feature type="compositionally biased region" description="Basic residues" evidence="2">
    <location>
        <begin position="536"/>
        <end position="550"/>
    </location>
</feature>
<reference evidence="6 7" key="1">
    <citation type="submission" date="2019-10" db="EMBL/GenBank/DDBJ databases">
        <authorList>
            <person name="Palmer J.M."/>
        </authorList>
    </citation>
    <scope>NUCLEOTIDE SEQUENCE [LARGE SCALE GENOMIC DNA]</scope>
    <source>
        <strain evidence="6 7">TWF718</strain>
    </source>
</reference>
<dbReference type="AlphaFoldDB" id="A0AAN8RG17"/>
<feature type="compositionally biased region" description="Pro residues" evidence="2">
    <location>
        <begin position="121"/>
        <end position="132"/>
    </location>
</feature>
<dbReference type="EMBL" id="JAVHNR010000007">
    <property type="protein sequence ID" value="KAK6336999.1"/>
    <property type="molecule type" value="Genomic_DNA"/>
</dbReference>
<dbReference type="Pfam" id="PF21046">
    <property type="entry name" value="Rad26-like_C"/>
    <property type="match status" value="1"/>
</dbReference>
<feature type="region of interest" description="Disordered" evidence="2">
    <location>
        <begin position="200"/>
        <end position="276"/>
    </location>
</feature>
<evidence type="ECO:0000259" key="4">
    <source>
        <dbReference type="Pfam" id="PF21046"/>
    </source>
</evidence>
<dbReference type="InterPro" id="IPR048379">
    <property type="entry name" value="Rad26-like_C"/>
</dbReference>
<feature type="compositionally biased region" description="Low complexity" evidence="2">
    <location>
        <begin position="166"/>
        <end position="184"/>
    </location>
</feature>
<feature type="compositionally biased region" description="Polar residues" evidence="2">
    <location>
        <begin position="89"/>
        <end position="111"/>
    </location>
</feature>
<feature type="region of interest" description="Disordered" evidence="2">
    <location>
        <begin position="519"/>
        <end position="560"/>
    </location>
</feature>
<feature type="compositionally biased region" description="Basic and acidic residues" evidence="2">
    <location>
        <begin position="149"/>
        <end position="163"/>
    </location>
</feature>
<dbReference type="Proteomes" id="UP001313282">
    <property type="component" value="Unassembled WGS sequence"/>
</dbReference>
<dbReference type="Pfam" id="PF12331">
    <property type="entry name" value="Rad26-like_helical_rpts"/>
    <property type="match status" value="1"/>
</dbReference>
<feature type="compositionally biased region" description="Polar residues" evidence="2">
    <location>
        <begin position="30"/>
        <end position="39"/>
    </location>
</feature>
<feature type="compositionally biased region" description="Low complexity" evidence="2">
    <location>
        <begin position="55"/>
        <end position="84"/>
    </location>
</feature>
<protein>
    <recommendedName>
        <fullName evidence="8">DNA repair protein Rad26</fullName>
    </recommendedName>
</protein>
<dbReference type="InterPro" id="IPR048380">
    <property type="entry name" value="Rad26-like_N"/>
</dbReference>
<evidence type="ECO:0000313" key="7">
    <source>
        <dbReference type="Proteomes" id="UP001313282"/>
    </source>
</evidence>
<evidence type="ECO:0000313" key="6">
    <source>
        <dbReference type="EMBL" id="KAK6336999.1"/>
    </source>
</evidence>
<keyword evidence="7" id="KW-1185">Reference proteome</keyword>
<evidence type="ECO:0000259" key="3">
    <source>
        <dbReference type="Pfam" id="PF12331"/>
    </source>
</evidence>
<dbReference type="Pfam" id="PF21048">
    <property type="entry name" value="Rad26-like_N"/>
    <property type="match status" value="1"/>
</dbReference>
<proteinExistence type="predicted"/>
<feature type="compositionally biased region" description="Polar residues" evidence="2">
    <location>
        <begin position="200"/>
        <end position="234"/>
    </location>
</feature>
<organism evidence="6 7">
    <name type="scientific">Orbilia javanica</name>
    <dbReference type="NCBI Taxonomy" id="47235"/>
    <lineage>
        <taxon>Eukaryota</taxon>
        <taxon>Fungi</taxon>
        <taxon>Dikarya</taxon>
        <taxon>Ascomycota</taxon>
        <taxon>Pezizomycotina</taxon>
        <taxon>Orbiliomycetes</taxon>
        <taxon>Orbiliales</taxon>
        <taxon>Orbiliaceae</taxon>
        <taxon>Orbilia</taxon>
    </lineage>
</organism>
<accession>A0AAN8RG17</accession>
<evidence type="ECO:0008006" key="8">
    <source>
        <dbReference type="Google" id="ProtNLM"/>
    </source>
</evidence>